<dbReference type="InterPro" id="IPR007404">
    <property type="entry name" value="YdjM-like"/>
</dbReference>
<name>A0A5C7G026_9BURK</name>
<keyword evidence="3" id="KW-0378">Hydrolase</keyword>
<keyword evidence="2" id="KW-0812">Transmembrane</keyword>
<feature type="transmembrane region" description="Helical" evidence="2">
    <location>
        <begin position="219"/>
        <end position="241"/>
    </location>
</feature>
<feature type="compositionally biased region" description="Basic and acidic residues" evidence="1">
    <location>
        <begin position="397"/>
        <end position="407"/>
    </location>
</feature>
<dbReference type="Pfam" id="PF04307">
    <property type="entry name" value="YdjM"/>
    <property type="match status" value="1"/>
</dbReference>
<sequence>MDNLTHSLVGLALGELANRTLPAHPDPDKTRTRRRVLLATGALASNFPDLDLVLTPLLAPPLGYLLHHRGHTHTLLYALPQIALLLGLLWLLWPGARRLMRDDRPARRAVLATAAVGMVLHLSLDFLNVYGVHPFHPLDSRWLYGDMVFIIEPVFWTALGIALALLVPNRVLRWLFAALILAAPVLFTYMGFLQWGSLAGLLMVAGVVAVMARRGGSAGLVTAIVACLGFIAVQGVAGHLAREQIRSALAQLEPGSRILDMPLSAFPSNPLCWSFATITDNGGAGSYAVRIGALSLAPGVSDVAACPARFGGEPGAAGLERTLSWKYKEDGSLAGLRALQQDNCHFDGWLRFARVPSLIDGKATDIRFSAPGVDNFSTLPYAEMADRPCPAPVPQWDRPRQDLLDGR</sequence>
<dbReference type="GO" id="GO:0016787">
    <property type="term" value="F:hydrolase activity"/>
    <property type="evidence" value="ECO:0007669"/>
    <property type="project" value="UniProtKB-KW"/>
</dbReference>
<dbReference type="EMBL" id="VPFD01000005">
    <property type="protein sequence ID" value="TXG00801.1"/>
    <property type="molecule type" value="Genomic_DNA"/>
</dbReference>
<feature type="transmembrane region" description="Helical" evidence="2">
    <location>
        <begin position="74"/>
        <end position="93"/>
    </location>
</feature>
<evidence type="ECO:0000313" key="4">
    <source>
        <dbReference type="Proteomes" id="UP000321413"/>
    </source>
</evidence>
<dbReference type="Proteomes" id="UP000321413">
    <property type="component" value="Unassembled WGS sequence"/>
</dbReference>
<gene>
    <name evidence="3" type="ORF">FVD38_06460</name>
</gene>
<dbReference type="AlphaFoldDB" id="A0A5C7G026"/>
<comment type="caution">
    <text evidence="3">The sequence shown here is derived from an EMBL/GenBank/DDBJ whole genome shotgun (WGS) entry which is preliminary data.</text>
</comment>
<feature type="transmembrane region" description="Helical" evidence="2">
    <location>
        <begin position="171"/>
        <end position="189"/>
    </location>
</feature>
<protein>
    <submittedName>
        <fullName evidence="3">Metal-dependent hydrolase</fullName>
    </submittedName>
</protein>
<reference evidence="3 4" key="1">
    <citation type="submission" date="2019-08" db="EMBL/GenBank/DDBJ databases">
        <title>Massilia golmudensis sp. nov., isolated from sand in the Qinghai-Tibetan Plateau.</title>
        <authorList>
            <person name="Zhang B."/>
        </authorList>
    </citation>
    <scope>NUCLEOTIDE SEQUENCE [LARGE SCALE GENOMIC DNA]</scope>
    <source>
        <strain evidence="3 4">GEM5</strain>
    </source>
</reference>
<dbReference type="PANTHER" id="PTHR40031">
    <property type="entry name" value="HYPOTHETICAL MEMBRANE SPANNING PROTEIN"/>
    <property type="match status" value="1"/>
</dbReference>
<evidence type="ECO:0000256" key="1">
    <source>
        <dbReference type="SAM" id="MobiDB-lite"/>
    </source>
</evidence>
<keyword evidence="2" id="KW-1133">Transmembrane helix</keyword>
<evidence type="ECO:0000313" key="3">
    <source>
        <dbReference type="EMBL" id="TXG00801.1"/>
    </source>
</evidence>
<evidence type="ECO:0000256" key="2">
    <source>
        <dbReference type="SAM" id="Phobius"/>
    </source>
</evidence>
<keyword evidence="2" id="KW-0472">Membrane</keyword>
<proteinExistence type="predicted"/>
<feature type="transmembrane region" description="Helical" evidence="2">
    <location>
        <begin position="142"/>
        <end position="166"/>
    </location>
</feature>
<keyword evidence="4" id="KW-1185">Reference proteome</keyword>
<accession>A0A5C7G026</accession>
<organism evidence="3 4">
    <name type="scientific">Massilia arenae</name>
    <dbReference type="NCBI Taxonomy" id="2603288"/>
    <lineage>
        <taxon>Bacteria</taxon>
        <taxon>Pseudomonadati</taxon>
        <taxon>Pseudomonadota</taxon>
        <taxon>Betaproteobacteria</taxon>
        <taxon>Burkholderiales</taxon>
        <taxon>Oxalobacteraceae</taxon>
        <taxon>Telluria group</taxon>
        <taxon>Massilia</taxon>
    </lineage>
</organism>
<dbReference type="PANTHER" id="PTHR40031:SF1">
    <property type="entry name" value="MEMBRANE-BOUND METAL-DEPENDENT HYDROLASE"/>
    <property type="match status" value="1"/>
</dbReference>
<feature type="transmembrane region" description="Helical" evidence="2">
    <location>
        <begin position="36"/>
        <end position="54"/>
    </location>
</feature>
<dbReference type="InterPro" id="IPR053170">
    <property type="entry name" value="Transcription_regulator"/>
</dbReference>
<dbReference type="RefSeq" id="WP_147934063.1">
    <property type="nucleotide sequence ID" value="NZ_VPFD01000005.1"/>
</dbReference>
<feature type="region of interest" description="Disordered" evidence="1">
    <location>
        <begin position="388"/>
        <end position="407"/>
    </location>
</feature>
<feature type="transmembrane region" description="Helical" evidence="2">
    <location>
        <begin position="109"/>
        <end position="130"/>
    </location>
</feature>